<evidence type="ECO:0000256" key="2">
    <source>
        <dbReference type="ARBA" id="ARBA00012543"/>
    </source>
</evidence>
<evidence type="ECO:0000256" key="5">
    <source>
        <dbReference type="ARBA" id="ARBA00022679"/>
    </source>
</evidence>
<evidence type="ECO:0000313" key="16">
    <source>
        <dbReference type="EMBL" id="CAH3103657.1"/>
    </source>
</evidence>
<dbReference type="SUPFAM" id="SSF47769">
    <property type="entry name" value="SAM/Pointed domain"/>
    <property type="match status" value="2"/>
</dbReference>
<dbReference type="Pfam" id="PF07647">
    <property type="entry name" value="SAM_2"/>
    <property type="match status" value="2"/>
</dbReference>
<reference evidence="16 17" key="1">
    <citation type="submission" date="2022-05" db="EMBL/GenBank/DDBJ databases">
        <authorList>
            <consortium name="Genoscope - CEA"/>
            <person name="William W."/>
        </authorList>
    </citation>
    <scope>NUCLEOTIDE SEQUENCE [LARGE SCALE GENOMIC DNA]</scope>
</reference>
<feature type="transmembrane region" description="Helical" evidence="14">
    <location>
        <begin position="1417"/>
        <end position="1437"/>
    </location>
</feature>
<comment type="catalytic activity">
    <reaction evidence="12">
        <text>[(1-&gt;4)-N-acetyl-beta-D-glucosaminyl](n) + UDP-N-acetyl-alpha-D-glucosamine = [(1-&gt;4)-N-acetyl-beta-D-glucosaminyl](n+1) + UDP + H(+)</text>
        <dbReference type="Rhea" id="RHEA:16637"/>
        <dbReference type="Rhea" id="RHEA-COMP:9593"/>
        <dbReference type="Rhea" id="RHEA-COMP:9595"/>
        <dbReference type="ChEBI" id="CHEBI:15378"/>
        <dbReference type="ChEBI" id="CHEBI:17029"/>
        <dbReference type="ChEBI" id="CHEBI:57705"/>
        <dbReference type="ChEBI" id="CHEBI:58223"/>
        <dbReference type="EC" id="2.4.1.16"/>
    </reaction>
</comment>
<dbReference type="Proteomes" id="UP001159428">
    <property type="component" value="Unassembled WGS sequence"/>
</dbReference>
<dbReference type="GO" id="GO:0005886">
    <property type="term" value="C:plasma membrane"/>
    <property type="evidence" value="ECO:0007669"/>
    <property type="project" value="UniProtKB-SubCell"/>
</dbReference>
<dbReference type="PANTHER" id="PTHR22914">
    <property type="entry name" value="CHITIN SYNTHASE"/>
    <property type="match status" value="1"/>
</dbReference>
<dbReference type="Gene3D" id="3.90.550.10">
    <property type="entry name" value="Spore Coat Polysaccharide Biosynthesis Protein SpsA, Chain A"/>
    <property type="match status" value="1"/>
</dbReference>
<protein>
    <recommendedName>
        <fullName evidence="2">chitin synthase</fullName>
        <ecNumber evidence="2">2.4.1.16</ecNumber>
    </recommendedName>
</protein>
<gene>
    <name evidence="16" type="ORF">PMEA_00035219</name>
</gene>
<feature type="transmembrane region" description="Helical" evidence="14">
    <location>
        <begin position="196"/>
        <end position="216"/>
    </location>
</feature>
<dbReference type="GO" id="GO:0004100">
    <property type="term" value="F:chitin synthase activity"/>
    <property type="evidence" value="ECO:0007669"/>
    <property type="project" value="UniProtKB-EC"/>
</dbReference>
<comment type="subcellular location">
    <subcellularLocation>
        <location evidence="1">Cell membrane</location>
        <topology evidence="1">Multi-pass membrane protein</topology>
    </subcellularLocation>
</comment>
<keyword evidence="8" id="KW-0175">Coiled coil</keyword>
<dbReference type="SMART" id="SM00454">
    <property type="entry name" value="SAM"/>
    <property type="match status" value="2"/>
</dbReference>
<keyword evidence="10" id="KW-0325">Glycoprotein</keyword>
<dbReference type="CDD" id="cd04190">
    <property type="entry name" value="Chitin_synth_C"/>
    <property type="match status" value="1"/>
</dbReference>
<dbReference type="InterPro" id="IPR004835">
    <property type="entry name" value="Chitin_synth"/>
</dbReference>
<feature type="region of interest" description="Disordered" evidence="13">
    <location>
        <begin position="925"/>
        <end position="956"/>
    </location>
</feature>
<keyword evidence="3" id="KW-1003">Cell membrane</keyword>
<keyword evidence="5" id="KW-0808">Transferase</keyword>
<evidence type="ECO:0000256" key="12">
    <source>
        <dbReference type="ARBA" id="ARBA00048014"/>
    </source>
</evidence>
<feature type="compositionally biased region" description="Polar residues" evidence="13">
    <location>
        <begin position="940"/>
        <end position="956"/>
    </location>
</feature>
<feature type="region of interest" description="Disordered" evidence="13">
    <location>
        <begin position="1096"/>
        <end position="1194"/>
    </location>
</feature>
<dbReference type="SUPFAM" id="SSF53448">
    <property type="entry name" value="Nucleotide-diphospho-sugar transferases"/>
    <property type="match status" value="1"/>
</dbReference>
<keyword evidence="4" id="KW-0328">Glycosyltransferase</keyword>
<feature type="transmembrane region" description="Helical" evidence="14">
    <location>
        <begin position="167"/>
        <end position="190"/>
    </location>
</feature>
<evidence type="ECO:0000313" key="17">
    <source>
        <dbReference type="Proteomes" id="UP001159428"/>
    </source>
</evidence>
<feature type="transmembrane region" description="Helical" evidence="14">
    <location>
        <begin position="1008"/>
        <end position="1029"/>
    </location>
</feature>
<feature type="transmembrane region" description="Helical" evidence="14">
    <location>
        <begin position="129"/>
        <end position="147"/>
    </location>
</feature>
<sequence length="1564" mass="177562">MTRSRAHDRFLHFYEFCMEKLQGNHSDDIRTWRMARQATRPEHSSTDPSERSLLAETTPKIEYAVSQTAKINREKPRESRSSAWLSIVKCLFGAFLFVSVLICLVASKLSLLSIAHYHGNASSGIERETLFIMIVVLLIIPEAYTLLKASWISLFSKTHKWPCRKAVFMGLFSSSLEVFGLCFFAIVVLLDLKIHPGLRIVMMNGVFVVPVLWQVFRSRGCQAQGSWRQCFIFILALTLEFAGIGMLTYKMYKERGDTPIWGVPLALILLSFAWCPEIFKYVTKEVRNPPNPILNGLTTSQPSPNVELAGLSIPQGETILGVATRSKSARGKAAIITSLWKLFLIPFVAALYCYIFNRADLRELQKGFDNLSVDTDGFVHFMVQIWTSFLGYMLGILACAICMQLLAFAVPMILATPISVGLTLISNTWAEDHIFFFKHGDPSDVLLYVITGCFLLAQFFSVGYYVLKKQEGIMAKESSLFWMPTYNGLFLEQHLLLNRRNEITDDYHVKLGELVKNTCVYICTTMYHENEQEMEQLLNSLHDIDCAREKSRRQIESHIFFDGAIKGDVLNNYVLQLISLIPRALKVSIDVCMKLKTPYGMQMRWRLPGGMYFHIHLKDNLRVKNKKRWSQVMYMSYVLDFKEKLMEVTDENTYILTTDADVRFTHESVEALLDLMMRDPNVGAVCGRTHPLGVGPIVWYQIFDYAIGHWFQKVANHVLGSVLCSPGCFSVYRAAAIRDVLSIYSSKVDTSFDFLTKDMGEDRWLCTLMVQSGWRLDYCAAAEDSTFCPDNFDEFFKQRRRWIPSTLANLALVISQWKLTVTNNYISFAFILYQALMVFSTVISPSTVILIMMSGLQYAEFPISNQTALLVLLILTSVGYGLICLYTSQDFQLKTAFILTIVFALLMAYVTVGVAAQVGDDLYKRSHPPTPTPTSTTSPVTQPARSTVPSKKSTTASLFRSPLSADAWQDPLTPNPRLAGMLTNATTSTNPTTEVPGSFELPVDVSTLYLAGLIGIFILAALLHLTEAYCLVHGLWYLLCLPSGYLLLIIYSICNLTDRSWGTREEKSKKVDDVPWYEKLWAKIRSICTCCGPQPAPQPAVTDRVDGPPTESETATSPEETSDSDSGLQGSGDNAAAPSVQEVSDNGSDGASASSLVHGKHVDELPPRSAMKQPIVRRTSTPRDGLKEDSGRLGKWRYPGDKKVTFAAKLPRMHPETLVEDWLQKEFQIYVQNFRDGGYDSVSFIVGMTDKHLKAIGIEKRGHRKRLLMEIEKLPQMDIPQEVPENVEDWLTDLGLDEYWTNFTQSGYTEPRMLEDLKIMNKETLKETFGINKPGHLDKLYKAIQKVQYPSEAQRRIRLTREETNKLHVMDLKVDNQDGGHEFFFWEGLRQLCLLPESAVFGAVEELKEKLEDLRNYTLMVFFIANIIWIILIITLMRQTRLQVLGTNVLGLAFLCIYGLIIVIQFLTLLWHRVETFFHVIARTPWRRGQLHMSWAFDDENLPPPPTDSDLDQVRRHARRPRRRRSRRSPNQTSVSTDERESLLSDGRPPSSYGSRERDIPHLV</sequence>
<evidence type="ECO:0000259" key="15">
    <source>
        <dbReference type="PROSITE" id="PS50105"/>
    </source>
</evidence>
<evidence type="ECO:0000256" key="4">
    <source>
        <dbReference type="ARBA" id="ARBA00022676"/>
    </source>
</evidence>
<dbReference type="CDD" id="cd09487">
    <property type="entry name" value="SAM_superfamily"/>
    <property type="match status" value="1"/>
</dbReference>
<evidence type="ECO:0000256" key="13">
    <source>
        <dbReference type="SAM" id="MobiDB-lite"/>
    </source>
</evidence>
<keyword evidence="17" id="KW-1185">Reference proteome</keyword>
<feature type="domain" description="SAM" evidence="15">
    <location>
        <begin position="1219"/>
        <end position="1277"/>
    </location>
</feature>
<feature type="transmembrane region" description="Helical" evidence="14">
    <location>
        <begin position="1035"/>
        <end position="1054"/>
    </location>
</feature>
<dbReference type="EMBL" id="CALNXJ010000009">
    <property type="protein sequence ID" value="CAH3103657.1"/>
    <property type="molecule type" value="Genomic_DNA"/>
</dbReference>
<feature type="compositionally biased region" description="Basic and acidic residues" evidence="13">
    <location>
        <begin position="1184"/>
        <end position="1194"/>
    </location>
</feature>
<feature type="compositionally biased region" description="Low complexity" evidence="13">
    <location>
        <begin position="1108"/>
        <end position="1133"/>
    </location>
</feature>
<feature type="transmembrane region" description="Helical" evidence="14">
    <location>
        <begin position="83"/>
        <end position="109"/>
    </location>
</feature>
<feature type="transmembrane region" description="Helical" evidence="14">
    <location>
        <begin position="405"/>
        <end position="425"/>
    </location>
</feature>
<feature type="compositionally biased region" description="Low complexity" evidence="13">
    <location>
        <begin position="1144"/>
        <end position="1155"/>
    </location>
</feature>
<feature type="transmembrane region" description="Helical" evidence="14">
    <location>
        <begin position="868"/>
        <end position="889"/>
    </location>
</feature>
<evidence type="ECO:0000256" key="3">
    <source>
        <dbReference type="ARBA" id="ARBA00022475"/>
    </source>
</evidence>
<organism evidence="16 17">
    <name type="scientific">Pocillopora meandrina</name>
    <dbReference type="NCBI Taxonomy" id="46732"/>
    <lineage>
        <taxon>Eukaryota</taxon>
        <taxon>Metazoa</taxon>
        <taxon>Cnidaria</taxon>
        <taxon>Anthozoa</taxon>
        <taxon>Hexacorallia</taxon>
        <taxon>Scleractinia</taxon>
        <taxon>Astrocoeniina</taxon>
        <taxon>Pocilloporidae</taxon>
        <taxon>Pocillopora</taxon>
    </lineage>
</organism>
<evidence type="ECO:0000256" key="6">
    <source>
        <dbReference type="ARBA" id="ARBA00022692"/>
    </source>
</evidence>
<feature type="transmembrane region" description="Helical" evidence="14">
    <location>
        <begin position="333"/>
        <end position="357"/>
    </location>
</feature>
<proteinExistence type="inferred from homology"/>
<dbReference type="PROSITE" id="PS50105">
    <property type="entry name" value="SAM_DOMAIN"/>
    <property type="match status" value="2"/>
</dbReference>
<evidence type="ECO:0000256" key="8">
    <source>
        <dbReference type="ARBA" id="ARBA00023054"/>
    </source>
</evidence>
<accession>A0AAU9W4C3</accession>
<dbReference type="InterPro" id="IPR001660">
    <property type="entry name" value="SAM"/>
</dbReference>
<dbReference type="Gene3D" id="1.10.150.50">
    <property type="entry name" value="Transcription Factor, Ets-1"/>
    <property type="match status" value="2"/>
</dbReference>
<feature type="transmembrane region" description="Helical" evidence="14">
    <location>
        <begin position="1449"/>
        <end position="1471"/>
    </location>
</feature>
<evidence type="ECO:0000256" key="11">
    <source>
        <dbReference type="ARBA" id="ARBA00046329"/>
    </source>
</evidence>
<feature type="compositionally biased region" description="Basic and acidic residues" evidence="13">
    <location>
        <begin position="1555"/>
        <end position="1564"/>
    </location>
</feature>
<keyword evidence="6 14" id="KW-0812">Transmembrane</keyword>
<evidence type="ECO:0000256" key="7">
    <source>
        <dbReference type="ARBA" id="ARBA00022989"/>
    </source>
</evidence>
<feature type="transmembrane region" description="Helical" evidence="14">
    <location>
        <begin position="895"/>
        <end position="916"/>
    </location>
</feature>
<keyword evidence="7 14" id="KW-1133">Transmembrane helix</keyword>
<evidence type="ECO:0000256" key="10">
    <source>
        <dbReference type="ARBA" id="ARBA00023180"/>
    </source>
</evidence>
<comment type="similarity">
    <text evidence="11">Belongs to the chitin synthase family. Class IV subfamily.</text>
</comment>
<feature type="region of interest" description="Disordered" evidence="13">
    <location>
        <begin position="1502"/>
        <end position="1564"/>
    </location>
</feature>
<dbReference type="InterPro" id="IPR013761">
    <property type="entry name" value="SAM/pointed_sf"/>
</dbReference>
<evidence type="ECO:0000256" key="1">
    <source>
        <dbReference type="ARBA" id="ARBA00004651"/>
    </source>
</evidence>
<dbReference type="FunFam" id="3.90.550.10:FF:000139">
    <property type="entry name" value="Chitin synthase 8"/>
    <property type="match status" value="1"/>
</dbReference>
<dbReference type="InterPro" id="IPR029044">
    <property type="entry name" value="Nucleotide-diphossugar_trans"/>
</dbReference>
<name>A0AAU9W4C3_9CNID</name>
<feature type="domain" description="SAM" evidence="15">
    <location>
        <begin position="1282"/>
        <end position="1350"/>
    </location>
</feature>
<feature type="transmembrane region" description="Helical" evidence="14">
    <location>
        <begin position="831"/>
        <end position="856"/>
    </location>
</feature>
<evidence type="ECO:0000256" key="9">
    <source>
        <dbReference type="ARBA" id="ARBA00023136"/>
    </source>
</evidence>
<feature type="compositionally biased region" description="Basic residues" evidence="13">
    <location>
        <begin position="1516"/>
        <end position="1528"/>
    </location>
</feature>
<dbReference type="PANTHER" id="PTHR22914:SF41">
    <property type="entry name" value="CHITIN SYNTHASE 7"/>
    <property type="match status" value="1"/>
</dbReference>
<feature type="transmembrane region" description="Helical" evidence="14">
    <location>
        <begin position="228"/>
        <end position="249"/>
    </location>
</feature>
<feature type="transmembrane region" description="Helical" evidence="14">
    <location>
        <begin position="261"/>
        <end position="279"/>
    </location>
</feature>
<feature type="transmembrane region" description="Helical" evidence="14">
    <location>
        <begin position="445"/>
        <end position="467"/>
    </location>
</feature>
<comment type="caution">
    <text evidence="16">The sequence shown here is derived from an EMBL/GenBank/DDBJ whole genome shotgun (WGS) entry which is preliminary data.</text>
</comment>
<dbReference type="EC" id="2.4.1.16" evidence="2"/>
<evidence type="ECO:0000256" key="14">
    <source>
        <dbReference type="SAM" id="Phobius"/>
    </source>
</evidence>
<dbReference type="GO" id="GO:0006031">
    <property type="term" value="P:chitin biosynthetic process"/>
    <property type="evidence" value="ECO:0007669"/>
    <property type="project" value="TreeGrafter"/>
</dbReference>
<keyword evidence="9 14" id="KW-0472">Membrane</keyword>
<dbReference type="Pfam" id="PF03142">
    <property type="entry name" value="Chitin_synth_2"/>
    <property type="match status" value="1"/>
</dbReference>
<feature type="transmembrane region" description="Helical" evidence="14">
    <location>
        <begin position="377"/>
        <end position="398"/>
    </location>
</feature>